<dbReference type="PANTHER" id="PTHR30055">
    <property type="entry name" value="HTH-TYPE TRANSCRIPTIONAL REGULATOR RUTR"/>
    <property type="match status" value="1"/>
</dbReference>
<feature type="region of interest" description="Disordered" evidence="2">
    <location>
        <begin position="1"/>
        <end position="22"/>
    </location>
</feature>
<dbReference type="InterPro" id="IPR036271">
    <property type="entry name" value="Tet_transcr_reg_TetR-rel_C_sf"/>
</dbReference>
<dbReference type="RefSeq" id="WP_153348515.1">
    <property type="nucleotide sequence ID" value="NZ_WEGI01000018.1"/>
</dbReference>
<dbReference type="EMBL" id="WEGI01000018">
    <property type="protein sequence ID" value="MQY31249.1"/>
    <property type="molecule type" value="Genomic_DNA"/>
</dbReference>
<evidence type="ECO:0000259" key="4">
    <source>
        <dbReference type="Pfam" id="PF17939"/>
    </source>
</evidence>
<protein>
    <recommendedName>
        <fullName evidence="7">TetR family transcriptional regulator</fullName>
    </recommendedName>
</protein>
<sequence>MPARQKWSSEEAQPGNRDRANSKGAATRLLILETAEQLFAERGIEAVPLRDIAVAAGQRNNVAVQYHFGDRENLLRAIVAHRAVRSEQIRTESLADLLAADRPPQPRDLVRAFVVSLAGHLEEGNHYLAFLSRHIIERVGYTGLEGVAGTSIVSTFLALLGRLLPDHPAAVLEERWMTVMSTTVHTLSRYQIAQRGERLTGSLPDLLEDLVNFLTAGLTAPVAGPAVR</sequence>
<evidence type="ECO:0000313" key="6">
    <source>
        <dbReference type="Proteomes" id="UP000431401"/>
    </source>
</evidence>
<dbReference type="Pfam" id="PF17939">
    <property type="entry name" value="TetR_C_30"/>
    <property type="match status" value="1"/>
</dbReference>
<evidence type="ECO:0000313" key="5">
    <source>
        <dbReference type="EMBL" id="MQY31249.1"/>
    </source>
</evidence>
<reference evidence="5 6" key="1">
    <citation type="submission" date="2019-10" db="EMBL/GenBank/DDBJ databases">
        <title>Nocardia macrotermitis sp. nov. and Nocardia aurantia sp. nov., isolated from the gut of fungus growing-termite Macrotermes natalensis.</title>
        <authorList>
            <person name="Benndorf R."/>
            <person name="Schwitalla J."/>
            <person name="Martin K."/>
            <person name="De Beer W."/>
            <person name="Kaster A.-K."/>
            <person name="Vollmers J."/>
            <person name="Poulsen M."/>
            <person name="Beemelmanns C."/>
        </authorList>
    </citation>
    <scope>NUCLEOTIDE SEQUENCE [LARGE SCALE GENOMIC DNA]</scope>
    <source>
        <strain evidence="5 6">RB56</strain>
    </source>
</reference>
<dbReference type="InterPro" id="IPR001647">
    <property type="entry name" value="HTH_TetR"/>
</dbReference>
<evidence type="ECO:0008006" key="7">
    <source>
        <dbReference type="Google" id="ProtNLM"/>
    </source>
</evidence>
<evidence type="ECO:0000256" key="1">
    <source>
        <dbReference type="ARBA" id="ARBA00023125"/>
    </source>
</evidence>
<evidence type="ECO:0000259" key="3">
    <source>
        <dbReference type="Pfam" id="PF00440"/>
    </source>
</evidence>
<keyword evidence="6" id="KW-1185">Reference proteome</keyword>
<feature type="domain" description="PsrA tetracyclin repressor-like C-terminal" evidence="4">
    <location>
        <begin position="118"/>
        <end position="217"/>
    </location>
</feature>
<accession>A0A7K0DZL8</accession>
<dbReference type="AlphaFoldDB" id="A0A7K0DZL8"/>
<dbReference type="Proteomes" id="UP000431401">
    <property type="component" value="Unassembled WGS sequence"/>
</dbReference>
<keyword evidence="1" id="KW-0238">DNA-binding</keyword>
<dbReference type="PANTHER" id="PTHR30055:SF235">
    <property type="entry name" value="TRANSCRIPTIONAL REGULATORY PROTEIN"/>
    <property type="match status" value="1"/>
</dbReference>
<dbReference type="InterPro" id="IPR050109">
    <property type="entry name" value="HTH-type_TetR-like_transc_reg"/>
</dbReference>
<proteinExistence type="predicted"/>
<dbReference type="Pfam" id="PF00440">
    <property type="entry name" value="TetR_N"/>
    <property type="match status" value="1"/>
</dbReference>
<dbReference type="SUPFAM" id="SSF46689">
    <property type="entry name" value="Homeodomain-like"/>
    <property type="match status" value="1"/>
</dbReference>
<dbReference type="GO" id="GO:0003700">
    <property type="term" value="F:DNA-binding transcription factor activity"/>
    <property type="evidence" value="ECO:0007669"/>
    <property type="project" value="TreeGrafter"/>
</dbReference>
<comment type="caution">
    <text evidence="5">The sequence shown here is derived from an EMBL/GenBank/DDBJ whole genome shotgun (WGS) entry which is preliminary data.</text>
</comment>
<evidence type="ECO:0000256" key="2">
    <source>
        <dbReference type="SAM" id="MobiDB-lite"/>
    </source>
</evidence>
<dbReference type="OrthoDB" id="2356263at2"/>
<dbReference type="InterPro" id="IPR041586">
    <property type="entry name" value="PsrA_TetR_C"/>
</dbReference>
<dbReference type="InterPro" id="IPR009057">
    <property type="entry name" value="Homeodomain-like_sf"/>
</dbReference>
<dbReference type="GO" id="GO:0000976">
    <property type="term" value="F:transcription cis-regulatory region binding"/>
    <property type="evidence" value="ECO:0007669"/>
    <property type="project" value="TreeGrafter"/>
</dbReference>
<dbReference type="SUPFAM" id="SSF48498">
    <property type="entry name" value="Tetracyclin repressor-like, C-terminal domain"/>
    <property type="match status" value="1"/>
</dbReference>
<feature type="domain" description="HTH tetR-type" evidence="3">
    <location>
        <begin position="31"/>
        <end position="78"/>
    </location>
</feature>
<organism evidence="5 6">
    <name type="scientific">Nocardia aurantia</name>
    <dbReference type="NCBI Taxonomy" id="2585199"/>
    <lineage>
        <taxon>Bacteria</taxon>
        <taxon>Bacillati</taxon>
        <taxon>Actinomycetota</taxon>
        <taxon>Actinomycetes</taxon>
        <taxon>Mycobacteriales</taxon>
        <taxon>Nocardiaceae</taxon>
        <taxon>Nocardia</taxon>
    </lineage>
</organism>
<name>A0A7K0DZL8_9NOCA</name>
<gene>
    <name evidence="5" type="ORF">NRB56_68580</name>
</gene>
<dbReference type="Gene3D" id="1.10.357.10">
    <property type="entry name" value="Tetracycline Repressor, domain 2"/>
    <property type="match status" value="1"/>
</dbReference>